<dbReference type="RefSeq" id="WP_345924805.1">
    <property type="nucleotide sequence ID" value="NZ_JBDIVF010000002.1"/>
</dbReference>
<keyword evidence="4" id="KW-1185">Reference proteome</keyword>
<feature type="region of interest" description="Disordered" evidence="1">
    <location>
        <begin position="100"/>
        <end position="129"/>
    </location>
</feature>
<comment type="caution">
    <text evidence="3">The sequence shown here is derived from an EMBL/GenBank/DDBJ whole genome shotgun (WGS) entry which is preliminary data.</text>
</comment>
<proteinExistence type="predicted"/>
<evidence type="ECO:0000256" key="1">
    <source>
        <dbReference type="SAM" id="MobiDB-lite"/>
    </source>
</evidence>
<name>A0ABV2CSM1_9RHOO</name>
<reference evidence="3 4" key="1">
    <citation type="submission" date="2024-07" db="EMBL/GenBank/DDBJ databases">
        <title>Uliginosibacterium paludis KCTC:42655.</title>
        <authorList>
            <person name="Kim M.K."/>
        </authorList>
    </citation>
    <scope>NUCLEOTIDE SEQUENCE [LARGE SCALE GENOMIC DNA]</scope>
    <source>
        <strain evidence="3 4">KCTC 42655</strain>
    </source>
</reference>
<keyword evidence="2" id="KW-0732">Signal</keyword>
<evidence type="ECO:0000313" key="3">
    <source>
        <dbReference type="EMBL" id="MET1490914.1"/>
    </source>
</evidence>
<sequence length="210" mass="22884">MQRQSFSLLTVSLLLATATACLSAQAASPEIEFADVLHQDMNWAQSQLLRHGYRASGRAADGAQYWWSAADSSCARVTVDRNNQVGDLVSVSERECLNAGAGRDEARDPRADEDFHGHHGERFGRPSRHGWQDDGYGAAPETGVPVPVDDLQGARASSGERALEHRGFTSIDGHGAFSTWWNGRVRECVQVATTHGYYQSVNVVSPALCR</sequence>
<dbReference type="PROSITE" id="PS51257">
    <property type="entry name" value="PROKAR_LIPOPROTEIN"/>
    <property type="match status" value="1"/>
</dbReference>
<protein>
    <submittedName>
        <fullName evidence="3">Uncharacterized protein</fullName>
    </submittedName>
</protein>
<feature type="chain" id="PRO_5045059945" evidence="2">
    <location>
        <begin position="27"/>
        <end position="210"/>
    </location>
</feature>
<evidence type="ECO:0000256" key="2">
    <source>
        <dbReference type="SAM" id="SignalP"/>
    </source>
</evidence>
<feature type="signal peptide" evidence="2">
    <location>
        <begin position="1"/>
        <end position="26"/>
    </location>
</feature>
<organism evidence="3 4">
    <name type="scientific">Uliginosibacterium paludis</name>
    <dbReference type="NCBI Taxonomy" id="1615952"/>
    <lineage>
        <taxon>Bacteria</taxon>
        <taxon>Pseudomonadati</taxon>
        <taxon>Pseudomonadota</taxon>
        <taxon>Betaproteobacteria</taxon>
        <taxon>Rhodocyclales</taxon>
        <taxon>Zoogloeaceae</taxon>
        <taxon>Uliginosibacterium</taxon>
    </lineage>
</organism>
<dbReference type="Proteomes" id="UP001548590">
    <property type="component" value="Unassembled WGS sequence"/>
</dbReference>
<accession>A0ABV2CSM1</accession>
<gene>
    <name evidence="3" type="ORF">ABVT11_13840</name>
</gene>
<dbReference type="EMBL" id="JBEWLZ010000008">
    <property type="protein sequence ID" value="MET1490914.1"/>
    <property type="molecule type" value="Genomic_DNA"/>
</dbReference>
<feature type="compositionally biased region" description="Basic and acidic residues" evidence="1">
    <location>
        <begin position="100"/>
        <end position="124"/>
    </location>
</feature>
<evidence type="ECO:0000313" key="4">
    <source>
        <dbReference type="Proteomes" id="UP001548590"/>
    </source>
</evidence>